<dbReference type="AlphaFoldDB" id="A0A318JBK6"/>
<proteinExistence type="predicted"/>
<dbReference type="RefSeq" id="WP_110253381.1">
    <property type="nucleotide sequence ID" value="NZ_QJKB01000001.1"/>
</dbReference>
<comment type="caution">
    <text evidence="1">The sequence shown here is derived from an EMBL/GenBank/DDBJ whole genome shotgun (WGS) entry which is preliminary data.</text>
</comment>
<reference evidence="1 2" key="1">
    <citation type="submission" date="2018-05" db="EMBL/GenBank/DDBJ databases">
        <title>Genomic Encyclopedia of Type Strains, Phase IV (KMG-IV): sequencing the most valuable type-strain genomes for metagenomic binning, comparative biology and taxonomic classification.</title>
        <authorList>
            <person name="Goeker M."/>
        </authorList>
    </citation>
    <scope>NUCLEOTIDE SEQUENCE [LARGE SCALE GENOMIC DNA]</scope>
    <source>
        <strain evidence="1 2">DSM 19792</strain>
    </source>
</reference>
<accession>A0A318JBK6</accession>
<evidence type="ECO:0000313" key="2">
    <source>
        <dbReference type="Proteomes" id="UP000247792"/>
    </source>
</evidence>
<dbReference type="OrthoDB" id="9804721at2"/>
<dbReference type="Proteomes" id="UP000247792">
    <property type="component" value="Unassembled WGS sequence"/>
</dbReference>
<dbReference type="Gene3D" id="3.40.50.12370">
    <property type="match status" value="1"/>
</dbReference>
<evidence type="ECO:0000313" key="1">
    <source>
        <dbReference type="EMBL" id="PXX46948.1"/>
    </source>
</evidence>
<keyword evidence="2" id="KW-1185">Reference proteome</keyword>
<sequence>MNLNQKIIAWVDQSAFAANIADYATWAAIRLDAPLEFVHVTGPYSGQEIFSRRSHVVDIGTTESTANTGSAIQYSVAVESSAQPDESALGFQSSVSFGDRTAKFYHLAGELGERVIEYDIVTRLHIFGRQGQSSGNLGSNVRRCVRMLHKPVLVVNSAFRPPKRAMIVFDRGTISSRAVQLIASSPLFKNIAIHLLVCGDTNQQSLRALNWATNCLENAGHEVSAAFHQGDVRTQLPKMIELHSIDLLVLAAYPYSPLRSILLGHATTDFLRATTIPALLLRQLVDD</sequence>
<name>A0A318JBK6_9BURK</name>
<evidence type="ECO:0008006" key="3">
    <source>
        <dbReference type="Google" id="ProtNLM"/>
    </source>
</evidence>
<dbReference type="EMBL" id="QJKB01000001">
    <property type="protein sequence ID" value="PXX46948.1"/>
    <property type="molecule type" value="Genomic_DNA"/>
</dbReference>
<organism evidence="1 2">
    <name type="scientific">Undibacterium pigrum</name>
    <dbReference type="NCBI Taxonomy" id="401470"/>
    <lineage>
        <taxon>Bacteria</taxon>
        <taxon>Pseudomonadati</taxon>
        <taxon>Pseudomonadota</taxon>
        <taxon>Betaproteobacteria</taxon>
        <taxon>Burkholderiales</taxon>
        <taxon>Oxalobacteraceae</taxon>
        <taxon>Undibacterium</taxon>
    </lineage>
</organism>
<dbReference type="SUPFAM" id="SSF52402">
    <property type="entry name" value="Adenine nucleotide alpha hydrolases-like"/>
    <property type="match status" value="2"/>
</dbReference>
<gene>
    <name evidence="1" type="ORF">DFR42_101524</name>
</gene>
<protein>
    <recommendedName>
        <fullName evidence="3">Universal stress protein family protein</fullName>
    </recommendedName>
</protein>